<keyword evidence="3" id="KW-1185">Reference proteome</keyword>
<protein>
    <submittedName>
        <fullName evidence="2">Uncharacterized protein</fullName>
    </submittedName>
</protein>
<name>A0ABZ0P769_CERBT</name>
<sequence length="474" mass="54456">MKILLTGFNPSQTTRNYHLHSSKLHIVPWHYSLYNCLVDMGHEVEQRSIPLGEPVRPLSAFVGADNSFLYDQYERLNASHYDEVILFLGSPTQRVSSKFYEGLWTISQFPNCILAFDDWQIKKQWRGIVSLAALTDGENCSNSSDKLFGRFVLERVNKKTIEQVKPYEKELRKGLDVILRKRNRVLVPGFRTEHLFDRSAISSSAVSLVLGEKRSEKDVRGAFGAHLLFGDEIGYPRSRIFVVNPNPYHRNRTWEDPGHEREESLEWRERGRCSRGEKEVEGRPRKRRRLNFASLAHSMTRTWLKKQCGVPKSKSKSKTAKGTEDKSVAGNQHPDPTTNEDKIPTHIGTWPLDIYGGRLEPEKRLPEDEMVKIFAQDWACMMPKYEHAGSGWWRARPLQCADAGSILIADDKELAVLYGWQYPFFGRTASDIIKLSDSELEDMASIQEWLLYAMHPLDKRVQRAEASAVLHAPK</sequence>
<feature type="region of interest" description="Disordered" evidence="1">
    <location>
        <begin position="306"/>
        <end position="346"/>
    </location>
</feature>
<gene>
    <name evidence="2" type="ORF">RHO25_012207</name>
</gene>
<dbReference type="Proteomes" id="UP001302367">
    <property type="component" value="Chromosome 8"/>
</dbReference>
<reference evidence="2 3" key="1">
    <citation type="submission" date="2023-09" db="EMBL/GenBank/DDBJ databases">
        <title>Complete-Gapless Cercospora beticola genome.</title>
        <authorList>
            <person name="Wyatt N.A."/>
            <person name="Spanner R.E."/>
            <person name="Bolton M.D."/>
        </authorList>
    </citation>
    <scope>NUCLEOTIDE SEQUENCE [LARGE SCALE GENOMIC DNA]</scope>
    <source>
        <strain evidence="2">Cb09-40</strain>
    </source>
</reference>
<proteinExistence type="predicted"/>
<dbReference type="RefSeq" id="XP_065459568.1">
    <property type="nucleotide sequence ID" value="XM_065603496.1"/>
</dbReference>
<evidence type="ECO:0000313" key="2">
    <source>
        <dbReference type="EMBL" id="WPB07546.1"/>
    </source>
</evidence>
<evidence type="ECO:0000313" key="3">
    <source>
        <dbReference type="Proteomes" id="UP001302367"/>
    </source>
</evidence>
<organism evidence="2 3">
    <name type="scientific">Cercospora beticola</name>
    <name type="common">Sugarbeet leaf spot fungus</name>
    <dbReference type="NCBI Taxonomy" id="122368"/>
    <lineage>
        <taxon>Eukaryota</taxon>
        <taxon>Fungi</taxon>
        <taxon>Dikarya</taxon>
        <taxon>Ascomycota</taxon>
        <taxon>Pezizomycotina</taxon>
        <taxon>Dothideomycetes</taxon>
        <taxon>Dothideomycetidae</taxon>
        <taxon>Mycosphaerellales</taxon>
        <taxon>Mycosphaerellaceae</taxon>
        <taxon>Cercospora</taxon>
    </lineage>
</organism>
<dbReference type="EMBL" id="CP134191">
    <property type="protein sequence ID" value="WPB07546.1"/>
    <property type="molecule type" value="Genomic_DNA"/>
</dbReference>
<evidence type="ECO:0000256" key="1">
    <source>
        <dbReference type="SAM" id="MobiDB-lite"/>
    </source>
</evidence>
<accession>A0ABZ0P769</accession>
<dbReference type="GeneID" id="90644808"/>